<dbReference type="RefSeq" id="WP_254006956.1">
    <property type="nucleotide sequence ID" value="NZ_OW659477.1"/>
</dbReference>
<accession>A0AAU9VG61</accession>
<dbReference type="EMBL" id="OW659496">
    <property type="protein sequence ID" value="CAH2763804.1"/>
    <property type="molecule type" value="Genomic_DNA"/>
</dbReference>
<evidence type="ECO:0000313" key="2">
    <source>
        <dbReference type="EMBL" id="CAH2763804.1"/>
    </source>
</evidence>
<dbReference type="PROSITE" id="PS51257">
    <property type="entry name" value="PROKAR_LIPOPROTEIN"/>
    <property type="match status" value="1"/>
</dbReference>
<dbReference type="AlphaFoldDB" id="A0AAU9VG61"/>
<dbReference type="Proteomes" id="UP001154111">
    <property type="component" value="Chromosome"/>
</dbReference>
<keyword evidence="3" id="KW-1185">Reference proteome</keyword>
<dbReference type="EMBL" id="OW659477">
    <property type="protein sequence ID" value="CAH2760513.1"/>
    <property type="molecule type" value="Genomic_DNA"/>
</dbReference>
<reference evidence="1" key="1">
    <citation type="submission" date="2022-04" db="EMBL/GenBank/DDBJ databases">
        <authorList>
            <person name="Forde T."/>
        </authorList>
    </citation>
    <scope>NUCLEOTIDE SEQUENCE</scope>
    <source>
        <strain evidence="1">A18Y016a</strain>
        <strain evidence="2">A18Y020d</strain>
    </source>
</reference>
<proteinExistence type="predicted"/>
<evidence type="ECO:0000313" key="3">
    <source>
        <dbReference type="Proteomes" id="UP001154095"/>
    </source>
</evidence>
<sequence>MKRLSSVLVLLLILTGCTKTPEEPEVIKPPVNTYETIAFKLGGKDYQLPVSYQTLFEDGWEPTTDIDTITLASNSYTDGYALRKDRNIIWIAFFNAAEEEKLLEETLVASISAENRESYYDDPVDIVVHEGITFETPKEQIIEQLGEFKEDENARFKNITFEHNKKAKSTFKFDVDSGRMEYIEITNYRKPIQ</sequence>
<evidence type="ECO:0000313" key="1">
    <source>
        <dbReference type="EMBL" id="CAH2760513.1"/>
    </source>
</evidence>
<organism evidence="1 4">
    <name type="scientific">Erysipelothrix amsterdamensis</name>
    <dbReference type="NCBI Taxonomy" id="2929157"/>
    <lineage>
        <taxon>Bacteria</taxon>
        <taxon>Bacillati</taxon>
        <taxon>Bacillota</taxon>
        <taxon>Erysipelotrichia</taxon>
        <taxon>Erysipelotrichales</taxon>
        <taxon>Erysipelotrichaceae</taxon>
        <taxon>Erysipelothrix</taxon>
    </lineage>
</organism>
<protein>
    <submittedName>
        <fullName evidence="1">Membrane lipoprotein lipid attachment site-containing protein</fullName>
    </submittedName>
</protein>
<gene>
    <name evidence="1" type="ORF">ERYAMS2_00147</name>
    <name evidence="2" type="ORF">ERYAMS_01705</name>
</gene>
<dbReference type="Proteomes" id="UP001154095">
    <property type="component" value="Chromosome"/>
</dbReference>
<keyword evidence="1" id="KW-0449">Lipoprotein</keyword>
<evidence type="ECO:0000313" key="4">
    <source>
        <dbReference type="Proteomes" id="UP001154111"/>
    </source>
</evidence>
<name>A0AAU9VG61_9FIRM</name>